<keyword evidence="6" id="KW-0812">Transmembrane</keyword>
<evidence type="ECO:0000256" key="3">
    <source>
        <dbReference type="ARBA" id="ARBA00022679"/>
    </source>
</evidence>
<evidence type="ECO:0000256" key="5">
    <source>
        <dbReference type="SAM" id="MobiDB-lite"/>
    </source>
</evidence>
<feature type="transmembrane region" description="Helical" evidence="6">
    <location>
        <begin position="281"/>
        <end position="301"/>
    </location>
</feature>
<comment type="subcellular location">
    <subcellularLocation>
        <location evidence="1">Cell membrane</location>
        <topology evidence="1">Multi-pass membrane protein</topology>
    </subcellularLocation>
</comment>
<proteinExistence type="predicted"/>
<evidence type="ECO:0000256" key="2">
    <source>
        <dbReference type="ARBA" id="ARBA00022475"/>
    </source>
</evidence>
<dbReference type="EMBL" id="JASJQH010001725">
    <property type="protein sequence ID" value="KAK9760887.1"/>
    <property type="molecule type" value="Genomic_DNA"/>
</dbReference>
<evidence type="ECO:0000256" key="4">
    <source>
        <dbReference type="ARBA" id="ARBA00023180"/>
    </source>
</evidence>
<dbReference type="Pfam" id="PF22997">
    <property type="entry name" value="CHS4"/>
    <property type="match status" value="1"/>
</dbReference>
<feature type="non-terminal residue" evidence="8">
    <location>
        <position position="577"/>
    </location>
</feature>
<feature type="region of interest" description="Disordered" evidence="5">
    <location>
        <begin position="1"/>
        <end position="116"/>
    </location>
</feature>
<feature type="compositionally biased region" description="Basic and acidic residues" evidence="5">
    <location>
        <begin position="1"/>
        <end position="12"/>
    </location>
</feature>
<evidence type="ECO:0000313" key="9">
    <source>
        <dbReference type="Proteomes" id="UP001479436"/>
    </source>
</evidence>
<feature type="region of interest" description="Disordered" evidence="5">
    <location>
        <begin position="132"/>
        <end position="216"/>
    </location>
</feature>
<feature type="compositionally biased region" description="Basic and acidic residues" evidence="5">
    <location>
        <begin position="37"/>
        <end position="52"/>
    </location>
</feature>
<evidence type="ECO:0000256" key="6">
    <source>
        <dbReference type="SAM" id="Phobius"/>
    </source>
</evidence>
<evidence type="ECO:0000256" key="1">
    <source>
        <dbReference type="ARBA" id="ARBA00004651"/>
    </source>
</evidence>
<feature type="compositionally biased region" description="Polar residues" evidence="5">
    <location>
        <begin position="58"/>
        <end position="80"/>
    </location>
</feature>
<feature type="compositionally biased region" description="Polar residues" evidence="5">
    <location>
        <begin position="92"/>
        <end position="116"/>
    </location>
</feature>
<keyword evidence="9" id="KW-1185">Reference proteome</keyword>
<keyword evidence="4" id="KW-0325">Glycoprotein</keyword>
<dbReference type="InterPro" id="IPR054295">
    <property type="entry name" value="CHS4-like_dom"/>
</dbReference>
<keyword evidence="6" id="KW-0472">Membrane</keyword>
<accession>A0ABR2WHB4</accession>
<feature type="compositionally biased region" description="Polar residues" evidence="5">
    <location>
        <begin position="13"/>
        <end position="36"/>
    </location>
</feature>
<feature type="transmembrane region" description="Helical" evidence="6">
    <location>
        <begin position="517"/>
        <end position="544"/>
    </location>
</feature>
<name>A0ABR2WHB4_9FUNG</name>
<feature type="compositionally biased region" description="Polar residues" evidence="5">
    <location>
        <begin position="132"/>
        <end position="142"/>
    </location>
</feature>
<keyword evidence="3" id="KW-0808">Transferase</keyword>
<comment type="caution">
    <text evidence="8">The sequence shown here is derived from an EMBL/GenBank/DDBJ whole genome shotgun (WGS) entry which is preliminary data.</text>
</comment>
<feature type="compositionally biased region" description="Polar residues" evidence="5">
    <location>
        <begin position="149"/>
        <end position="169"/>
    </location>
</feature>
<evidence type="ECO:0000313" key="8">
    <source>
        <dbReference type="EMBL" id="KAK9760887.1"/>
    </source>
</evidence>
<keyword evidence="2" id="KW-1003">Cell membrane</keyword>
<organism evidence="8 9">
    <name type="scientific">Basidiobolus ranarum</name>
    <dbReference type="NCBI Taxonomy" id="34480"/>
    <lineage>
        <taxon>Eukaryota</taxon>
        <taxon>Fungi</taxon>
        <taxon>Fungi incertae sedis</taxon>
        <taxon>Zoopagomycota</taxon>
        <taxon>Entomophthoromycotina</taxon>
        <taxon>Basidiobolomycetes</taxon>
        <taxon>Basidiobolales</taxon>
        <taxon>Basidiobolaceae</taxon>
        <taxon>Basidiobolus</taxon>
    </lineage>
</organism>
<reference evidence="8 9" key="1">
    <citation type="submission" date="2023-04" db="EMBL/GenBank/DDBJ databases">
        <title>Genome of Basidiobolus ranarum AG-B5.</title>
        <authorList>
            <person name="Stajich J.E."/>
            <person name="Carter-House D."/>
            <person name="Gryganskyi A."/>
        </authorList>
    </citation>
    <scope>NUCLEOTIDE SEQUENCE [LARGE SCALE GENOMIC DNA]</scope>
    <source>
        <strain evidence="8 9">AG-B5</strain>
    </source>
</reference>
<feature type="compositionally biased region" description="Basic and acidic residues" evidence="5">
    <location>
        <begin position="187"/>
        <end position="197"/>
    </location>
</feature>
<sequence length="577" mass="64639">MSSRRYDSERTTSPRAPSSNTRVSLSPGSRANSSNHTTREIERIDVNLEHGFDAAPQLHSSYIQDALSHQESTSPTTSKRPNILPDEDRPLSTYNRRQTGSYSPRITTRPPGSSSEPIEKLELQTLQNHVTPSDAYNSSINEPSHPRQSHYNHSIPRNRNSKVTASNPREVSVQGRSEPPRRKRSLVRPERRPERRYTHQNSDAAKARGAARGAREELMNRAEATARESTLKDPPQPAKKRRCPSCWVIFSRIVTFYAPSPILSCCGMKTPDKRQAWREKIALCTIIFLLCSIVGFLTFGLQQVLCGLKVSPRVKQGTISSEYTIINGRAYKIAGYSHPGNSLIPQGGDITSMAGAMDISLLFQSTNKGCNRLWGLSNANDAPTFFPCVIRNSTSYPGPTENTARTGCHLNTNANTLRSLPLLGDVYYQWKDIQRKDRNLVVYNGHVLDVDLLNSLVPNYQSPPIYNKLRSPNSPYRGTDVTYLLGNYHRNEADCAAGLLKVGLLDTTSMGCLISNIILYISLIVILGVVLSKFVLAVFFGWVISWRLGSFRQETYEERMKRVEAIEKWSENPNNLA</sequence>
<evidence type="ECO:0000259" key="7">
    <source>
        <dbReference type="Pfam" id="PF22997"/>
    </source>
</evidence>
<protein>
    <recommendedName>
        <fullName evidence="7">Chitin synthase 4-like domain-containing protein</fullName>
    </recommendedName>
</protein>
<dbReference type="Proteomes" id="UP001479436">
    <property type="component" value="Unassembled WGS sequence"/>
</dbReference>
<feature type="domain" description="Chitin synthase 4-like" evidence="7">
    <location>
        <begin position="426"/>
        <end position="503"/>
    </location>
</feature>
<gene>
    <name evidence="8" type="ORF">K7432_014654</name>
</gene>
<keyword evidence="6" id="KW-1133">Transmembrane helix</keyword>